<dbReference type="Gene3D" id="3.90.190.10">
    <property type="entry name" value="Protein tyrosine phosphatase superfamily"/>
    <property type="match status" value="1"/>
</dbReference>
<feature type="domain" description="Tyrosine specific protein phosphatases" evidence="1">
    <location>
        <begin position="204"/>
        <end position="256"/>
    </location>
</feature>
<reference evidence="2 3" key="1">
    <citation type="submission" date="2020-07" db="EMBL/GenBank/DDBJ databases">
        <title>Genomic Encyclopedia of Type Strains, Phase IV (KMG-IV): sequencing the most valuable type-strain genomes for metagenomic binning, comparative biology and taxonomic classification.</title>
        <authorList>
            <person name="Goeker M."/>
        </authorList>
    </citation>
    <scope>NUCLEOTIDE SEQUENCE [LARGE SCALE GENOMIC DNA]</scope>
    <source>
        <strain evidence="2 3">DSM 17721</strain>
    </source>
</reference>
<dbReference type="Pfam" id="PF13350">
    <property type="entry name" value="Y_phosphatase3"/>
    <property type="match status" value="1"/>
</dbReference>
<evidence type="ECO:0000313" key="2">
    <source>
        <dbReference type="EMBL" id="MBA2881733.1"/>
    </source>
</evidence>
<keyword evidence="2" id="KW-0378">Hydrolase</keyword>
<dbReference type="EC" id="3.1.3.48" evidence="2"/>
<sequence length="335" mass="37614">MNKQGKILLDAAVQRLDANSVRICWQAIENADISVYAGTHPEAIDRFESVARSKDGCAQVSGLDPDLRYYFELYAGSHRMITAARRVHLEGAVNFRDMGGYETTDGRRVKWGRVFRADGLSRLTDRDLVLLDRMGIQRVYDFRTTTEMAGSPDRLPDHGAMAHIHLPVTHGNFDFAEAIRLLQNGEDSWLTPDFMINGYIGNLEQFAHCWAAVIRDLAENRHAPVVFHCTGGKDRTGTCAALILLALGVAEETVIDDHQLSNIYIAELLPRLYRRMERAGIDPDRLFPYLTAPRQCIEGVIDYLTDTYGTAVDYLVGKAGLRPAVIDAMRRNMLE</sequence>
<proteinExistence type="predicted"/>
<evidence type="ECO:0000259" key="1">
    <source>
        <dbReference type="PROSITE" id="PS50056"/>
    </source>
</evidence>
<organism evidence="2 3">
    <name type="scientific">Desulfosalsimonas propionicica</name>
    <dbReference type="NCBI Taxonomy" id="332175"/>
    <lineage>
        <taxon>Bacteria</taxon>
        <taxon>Pseudomonadati</taxon>
        <taxon>Thermodesulfobacteriota</taxon>
        <taxon>Desulfobacteria</taxon>
        <taxon>Desulfobacterales</taxon>
        <taxon>Desulfosalsimonadaceae</taxon>
        <taxon>Desulfosalsimonas</taxon>
    </lineage>
</organism>
<dbReference type="PROSITE" id="PS50056">
    <property type="entry name" value="TYR_PHOSPHATASE_2"/>
    <property type="match status" value="1"/>
</dbReference>
<dbReference type="InterPro" id="IPR026893">
    <property type="entry name" value="Tyr/Ser_Pase_IphP-type"/>
</dbReference>
<dbReference type="Proteomes" id="UP000525298">
    <property type="component" value="Unassembled WGS sequence"/>
</dbReference>
<dbReference type="SUPFAM" id="SSF52799">
    <property type="entry name" value="(Phosphotyrosine protein) phosphatases II"/>
    <property type="match status" value="1"/>
</dbReference>
<name>A0A7W0HKZ9_9BACT</name>
<dbReference type="PROSITE" id="PS00383">
    <property type="entry name" value="TYR_PHOSPHATASE_1"/>
    <property type="match status" value="1"/>
</dbReference>
<evidence type="ECO:0000313" key="3">
    <source>
        <dbReference type="Proteomes" id="UP000525298"/>
    </source>
</evidence>
<gene>
    <name evidence="2" type="ORF">HNR65_002064</name>
</gene>
<comment type="caution">
    <text evidence="2">The sequence shown here is derived from an EMBL/GenBank/DDBJ whole genome shotgun (WGS) entry which is preliminary data.</text>
</comment>
<dbReference type="RefSeq" id="WP_181551393.1">
    <property type="nucleotide sequence ID" value="NZ_JACDUS010000005.1"/>
</dbReference>
<dbReference type="EMBL" id="JACDUS010000005">
    <property type="protein sequence ID" value="MBA2881733.1"/>
    <property type="molecule type" value="Genomic_DNA"/>
</dbReference>
<dbReference type="AlphaFoldDB" id="A0A7W0HKZ9"/>
<keyword evidence="3" id="KW-1185">Reference proteome</keyword>
<dbReference type="InterPro" id="IPR016130">
    <property type="entry name" value="Tyr_Pase_AS"/>
</dbReference>
<dbReference type="GO" id="GO:0004725">
    <property type="term" value="F:protein tyrosine phosphatase activity"/>
    <property type="evidence" value="ECO:0007669"/>
    <property type="project" value="UniProtKB-EC"/>
</dbReference>
<protein>
    <submittedName>
        <fullName evidence="2">Protein-tyrosine phosphatase</fullName>
        <ecNumber evidence="2">3.1.3.48</ecNumber>
    </submittedName>
</protein>
<dbReference type="InterPro" id="IPR029021">
    <property type="entry name" value="Prot-tyrosine_phosphatase-like"/>
</dbReference>
<dbReference type="InterPro" id="IPR000387">
    <property type="entry name" value="Tyr_Pase_dom"/>
</dbReference>
<accession>A0A7W0HKZ9</accession>